<dbReference type="EMBL" id="QKZT01000023">
    <property type="protein sequence ID" value="PZX47667.1"/>
    <property type="molecule type" value="Genomic_DNA"/>
</dbReference>
<dbReference type="Pfam" id="PF00534">
    <property type="entry name" value="Glycos_transf_1"/>
    <property type="match status" value="1"/>
</dbReference>
<gene>
    <name evidence="2" type="ORF">LV85_03857</name>
</gene>
<protein>
    <submittedName>
        <fullName evidence="2">Glycosyltransferase involved in cell wall biosynthesis</fullName>
    </submittedName>
</protein>
<dbReference type="PANTHER" id="PTHR12526">
    <property type="entry name" value="GLYCOSYLTRANSFERASE"/>
    <property type="match status" value="1"/>
</dbReference>
<dbReference type="Proteomes" id="UP000248882">
    <property type="component" value="Unassembled WGS sequence"/>
</dbReference>
<dbReference type="AlphaFoldDB" id="A0A2W7QVI0"/>
<keyword evidence="3" id="KW-1185">Reference proteome</keyword>
<dbReference type="Gene3D" id="3.40.50.2000">
    <property type="entry name" value="Glycogen Phosphorylase B"/>
    <property type="match status" value="2"/>
</dbReference>
<evidence type="ECO:0000313" key="3">
    <source>
        <dbReference type="Proteomes" id="UP000248882"/>
    </source>
</evidence>
<dbReference type="OrthoDB" id="832722at2"/>
<name>A0A2W7QVI0_9BACT</name>
<keyword evidence="2" id="KW-0808">Transferase</keyword>
<dbReference type="RefSeq" id="WP_111322505.1">
    <property type="nucleotide sequence ID" value="NZ_QKZT01000023.1"/>
</dbReference>
<reference evidence="2 3" key="1">
    <citation type="submission" date="2018-06" db="EMBL/GenBank/DDBJ databases">
        <title>Genomic Encyclopedia of Archaeal and Bacterial Type Strains, Phase II (KMG-II): from individual species to whole genera.</title>
        <authorList>
            <person name="Goeker M."/>
        </authorList>
    </citation>
    <scope>NUCLEOTIDE SEQUENCE [LARGE SCALE GENOMIC DNA]</scope>
    <source>
        <strain evidence="2 3">DSM 19830</strain>
    </source>
</reference>
<dbReference type="InterPro" id="IPR001296">
    <property type="entry name" value="Glyco_trans_1"/>
</dbReference>
<proteinExistence type="predicted"/>
<evidence type="ECO:0000313" key="2">
    <source>
        <dbReference type="EMBL" id="PZX47667.1"/>
    </source>
</evidence>
<feature type="domain" description="Glycosyl transferase family 1" evidence="1">
    <location>
        <begin position="151"/>
        <end position="309"/>
    </location>
</feature>
<dbReference type="SUPFAM" id="SSF53756">
    <property type="entry name" value="UDP-Glycosyltransferase/glycogen phosphorylase"/>
    <property type="match status" value="1"/>
</dbReference>
<organism evidence="2 3">
    <name type="scientific">Algoriphagus chordae</name>
    <dbReference type="NCBI Taxonomy" id="237019"/>
    <lineage>
        <taxon>Bacteria</taxon>
        <taxon>Pseudomonadati</taxon>
        <taxon>Bacteroidota</taxon>
        <taxon>Cytophagia</taxon>
        <taxon>Cytophagales</taxon>
        <taxon>Cyclobacteriaceae</taxon>
        <taxon>Algoriphagus</taxon>
    </lineage>
</organism>
<comment type="caution">
    <text evidence="2">The sequence shown here is derived from an EMBL/GenBank/DDBJ whole genome shotgun (WGS) entry which is preliminary data.</text>
</comment>
<dbReference type="PANTHER" id="PTHR12526:SF622">
    <property type="entry name" value="GLYCOSYLTRANSFERASE (GROUP I)"/>
    <property type="match status" value="1"/>
</dbReference>
<evidence type="ECO:0000259" key="1">
    <source>
        <dbReference type="Pfam" id="PF00534"/>
    </source>
</evidence>
<sequence length="344" mass="38428">MKILFLGETYRADAQTWIQGIERESGLRIQTKEIAKTGGRLARIFAALSFLFELAFNSEKYDITLAERATSYGFLSLLVKTKVRIVAQQGITDAFPENGFAGWYKRKLQRAIYTRADLIHAWGYVMTYAMLGSGASPVKILVKPKGLDLEKYKFFPPSSERKFTAIVTRSLFPIYRHAEILEAIHILKKKGILLDCIMVGSGQEEENLAQKSRELGLEDQVVWTGRIPNSELPSYLAKAQIYIAVPETEGVSASLFEAMACGCFPIVTELPANKAFIDQGNNGLLVPVGQTDALATAIAEYLGNSEQYTDGIISNRIFIEQNCDLKTNMSSFYQTYLSLLKQRS</sequence>
<accession>A0A2W7QVI0</accession>
<dbReference type="GO" id="GO:0016757">
    <property type="term" value="F:glycosyltransferase activity"/>
    <property type="evidence" value="ECO:0007669"/>
    <property type="project" value="InterPro"/>
</dbReference>